<dbReference type="EMBL" id="JAFICZ010000001">
    <property type="protein sequence ID" value="MBP1292790.1"/>
    <property type="molecule type" value="Genomic_DNA"/>
</dbReference>
<comment type="caution">
    <text evidence="1">The sequence shown here is derived from an EMBL/GenBank/DDBJ whole genome shotgun (WGS) entry which is preliminary data.</text>
</comment>
<proteinExistence type="predicted"/>
<dbReference type="AlphaFoldDB" id="A0A1E3ED12"/>
<dbReference type="RefSeq" id="WP_069280500.1">
    <property type="nucleotide sequence ID" value="NZ_JAFICZ010000001.1"/>
</dbReference>
<evidence type="ECO:0000313" key="1">
    <source>
        <dbReference type="EMBL" id="MBP1292790.1"/>
    </source>
</evidence>
<organism evidence="1 2">
    <name type="scientific">Bradyrhizobium elkanii</name>
    <dbReference type="NCBI Taxonomy" id="29448"/>
    <lineage>
        <taxon>Bacteria</taxon>
        <taxon>Pseudomonadati</taxon>
        <taxon>Pseudomonadota</taxon>
        <taxon>Alphaproteobacteria</taxon>
        <taxon>Hyphomicrobiales</taxon>
        <taxon>Nitrobacteraceae</taxon>
        <taxon>Bradyrhizobium</taxon>
    </lineage>
</organism>
<name>A0A1E3ED12_BRAEL</name>
<accession>A0A1E3ED12</accession>
<reference evidence="1" key="1">
    <citation type="submission" date="2021-02" db="EMBL/GenBank/DDBJ databases">
        <title>Genomic Encyclopedia of Type Strains, Phase IV (KMG-V): Genome sequencing to study the core and pangenomes of soil and plant-associated prokaryotes.</title>
        <authorList>
            <person name="Whitman W."/>
        </authorList>
    </citation>
    <scope>NUCLEOTIDE SEQUENCE</scope>
    <source>
        <strain evidence="1">USDA 406</strain>
    </source>
</reference>
<dbReference type="Proteomes" id="UP000673383">
    <property type="component" value="Unassembled WGS sequence"/>
</dbReference>
<evidence type="ECO:0000313" key="2">
    <source>
        <dbReference type="Proteomes" id="UP000673383"/>
    </source>
</evidence>
<sequence length="108" mass="11504">MRRIARQEDAAPAIAVGLPRIVGEARRGLDGGDTNVGPADPAQGGLDLLACARRAASMVVPALTVAYAEGLREHKVRRSAASSRETFLRIMERSFSGIAIMLKDTPYA</sequence>
<gene>
    <name evidence="1" type="ORF">JOH49_002543</name>
</gene>
<protein>
    <submittedName>
        <fullName evidence="1">Uncharacterized protein</fullName>
    </submittedName>
</protein>